<keyword evidence="1" id="KW-0812">Transmembrane</keyword>
<keyword evidence="1" id="KW-0472">Membrane</keyword>
<gene>
    <name evidence="2" type="ORF">AWRI3579_g1258</name>
</gene>
<feature type="transmembrane region" description="Helical" evidence="1">
    <location>
        <begin position="269"/>
        <end position="289"/>
    </location>
</feature>
<dbReference type="InParanoid" id="A0A1E5RHQ3"/>
<reference evidence="3" key="1">
    <citation type="journal article" date="2016" name="Genome Announc.">
        <title>Genome sequences of three species of Hanseniaspora isolated from spontaneous wine fermentations.</title>
        <authorList>
            <person name="Sternes P.R."/>
            <person name="Lee D."/>
            <person name="Kutyna D.R."/>
            <person name="Borneman A.R."/>
        </authorList>
    </citation>
    <scope>NUCLEOTIDE SEQUENCE [LARGE SCALE GENOMIC DNA]</scope>
    <source>
        <strain evidence="3">AWRI3579</strain>
    </source>
</reference>
<proteinExistence type="predicted"/>
<keyword evidence="1" id="KW-1133">Transmembrane helix</keyword>
<keyword evidence="3" id="KW-1185">Reference proteome</keyword>
<dbReference type="AlphaFoldDB" id="A0A1E5RHQ3"/>
<name>A0A1E5RHQ3_9ASCO</name>
<dbReference type="EMBL" id="LPNM01000006">
    <property type="protein sequence ID" value="OEJ86438.1"/>
    <property type="molecule type" value="Genomic_DNA"/>
</dbReference>
<evidence type="ECO:0000313" key="3">
    <source>
        <dbReference type="Proteomes" id="UP000095728"/>
    </source>
</evidence>
<dbReference type="Proteomes" id="UP000095728">
    <property type="component" value="Unassembled WGS sequence"/>
</dbReference>
<accession>A0A1E5RHQ3</accession>
<protein>
    <submittedName>
        <fullName evidence="2">Uncharacterized protein</fullName>
    </submittedName>
</protein>
<comment type="caution">
    <text evidence="2">The sequence shown here is derived from an EMBL/GenBank/DDBJ whole genome shotgun (WGS) entry which is preliminary data.</text>
</comment>
<evidence type="ECO:0000313" key="2">
    <source>
        <dbReference type="EMBL" id="OEJ86438.1"/>
    </source>
</evidence>
<sequence length="298" mass="34108">MKIDFNVVIKVIARVTILFGLFGAIIPLLSFLSTKNLYQHVTESTKDEHDVEFPTLLKSPQVVYGNPAFTNFTTSNDSFVFAFPLNFLHSNIKYGLPEIELFFSLNKQHCYKEDLDIYTMDILESLKGPRFDDDFILRENLVSVQGNSIYGKLNLENSNIVRLWNFLFTVTPSYNGQVKATHIADGIQKLTIGHSNPGNVVLQNAPTYLDTEHSLYVLEIKIVINYPTTSYFRETCKPNLVIFDGSTLNVKKDFKQLNTVKKFMIQHRLISLLLLFTFHYMLLSVSIFFSSSISTLVF</sequence>
<feature type="transmembrane region" description="Helical" evidence="1">
    <location>
        <begin position="12"/>
        <end position="32"/>
    </location>
</feature>
<organism evidence="2 3">
    <name type="scientific">Hanseniaspora osmophila</name>
    <dbReference type="NCBI Taxonomy" id="56408"/>
    <lineage>
        <taxon>Eukaryota</taxon>
        <taxon>Fungi</taxon>
        <taxon>Dikarya</taxon>
        <taxon>Ascomycota</taxon>
        <taxon>Saccharomycotina</taxon>
        <taxon>Saccharomycetes</taxon>
        <taxon>Saccharomycodales</taxon>
        <taxon>Saccharomycodaceae</taxon>
        <taxon>Hanseniaspora</taxon>
    </lineage>
</organism>
<evidence type="ECO:0000256" key="1">
    <source>
        <dbReference type="SAM" id="Phobius"/>
    </source>
</evidence>